<organism evidence="1 2">
    <name type="scientific">Micromonospora cathayae</name>
    <dbReference type="NCBI Taxonomy" id="3028804"/>
    <lineage>
        <taxon>Bacteria</taxon>
        <taxon>Bacillati</taxon>
        <taxon>Actinomycetota</taxon>
        <taxon>Actinomycetes</taxon>
        <taxon>Micromonosporales</taxon>
        <taxon>Micromonosporaceae</taxon>
        <taxon>Micromonospora</taxon>
    </lineage>
</organism>
<evidence type="ECO:0008006" key="3">
    <source>
        <dbReference type="Google" id="ProtNLM"/>
    </source>
</evidence>
<evidence type="ECO:0000313" key="2">
    <source>
        <dbReference type="Proteomes" id="UP001219605"/>
    </source>
</evidence>
<dbReference type="RefSeq" id="WP_275032285.1">
    <property type="nucleotide sequence ID" value="NZ_CP118615.1"/>
</dbReference>
<evidence type="ECO:0000313" key="1">
    <source>
        <dbReference type="EMBL" id="WDZ85570.1"/>
    </source>
</evidence>
<name>A0ABY7ZRJ3_9ACTN</name>
<protein>
    <recommendedName>
        <fullName evidence="3">Restriction system protein Mrr-like N-terminal domain-containing protein</fullName>
    </recommendedName>
</protein>
<dbReference type="EMBL" id="CP118615">
    <property type="protein sequence ID" value="WDZ85570.1"/>
    <property type="molecule type" value="Genomic_DNA"/>
</dbReference>
<keyword evidence="2" id="KW-1185">Reference proteome</keyword>
<sequence>MAETSGNKLRKWLLLSLQDLGGKGPRAEVHQRIEVLFGEEFTPEDLLPRVGRPAKEPAWRNNVDSLYDRLKKTGVLLSTQRRGDPWELSPSGQAEAVALGRSLPHVGQRPVVNVPVGSAGEFHPKSSEPYVAQIRARTVLKSRDHESLLAVYGTLMIGKGWRAVTSVHPRDLELTLDHRVWLAEVKMVYGGDVSGAARAALGQLIEYRHFFYDPQDPPGMLGIFSEPLGDAHVGMLSSVGVACVWRSDTGWDGSRQAKAAGLIPA</sequence>
<dbReference type="Proteomes" id="UP001219605">
    <property type="component" value="Chromosome"/>
</dbReference>
<proteinExistence type="predicted"/>
<accession>A0ABY7ZRJ3</accession>
<gene>
    <name evidence="1" type="ORF">PVK37_03695</name>
</gene>
<reference evidence="1 2" key="1">
    <citation type="submission" date="2023-02" db="EMBL/GenBank/DDBJ databases">
        <authorList>
            <person name="Mo P."/>
        </authorList>
    </citation>
    <scope>NUCLEOTIDE SEQUENCE [LARGE SCALE GENOMIC DNA]</scope>
    <source>
        <strain evidence="1 2">HUAS 3</strain>
    </source>
</reference>